<dbReference type="InterPro" id="IPR013324">
    <property type="entry name" value="RNA_pol_sigma_r3/r4-like"/>
</dbReference>
<dbReference type="InterPro" id="IPR011517">
    <property type="entry name" value="RNA_pol_sigma70_ECF-like"/>
</dbReference>
<dbReference type="KEGG" id="pbap:Pla133_32920"/>
<dbReference type="NCBIfam" id="TIGR02937">
    <property type="entry name" value="sigma70-ECF"/>
    <property type="match status" value="1"/>
</dbReference>
<dbReference type="RefSeq" id="WP_145067008.1">
    <property type="nucleotide sequence ID" value="NZ_CP036287.1"/>
</dbReference>
<accession>A0A518BMI8</accession>
<evidence type="ECO:0000256" key="1">
    <source>
        <dbReference type="ARBA" id="ARBA00023015"/>
    </source>
</evidence>
<evidence type="ECO:0000256" key="2">
    <source>
        <dbReference type="ARBA" id="ARBA00023082"/>
    </source>
</evidence>
<keyword evidence="2" id="KW-0731">Sigma factor</keyword>
<organism evidence="5 6">
    <name type="scientific">Engelhardtia mirabilis</name>
    <dbReference type="NCBI Taxonomy" id="2528011"/>
    <lineage>
        <taxon>Bacteria</taxon>
        <taxon>Pseudomonadati</taxon>
        <taxon>Planctomycetota</taxon>
        <taxon>Planctomycetia</taxon>
        <taxon>Planctomycetia incertae sedis</taxon>
        <taxon>Engelhardtia</taxon>
    </lineage>
</organism>
<dbReference type="NCBIfam" id="TIGR02999">
    <property type="entry name" value="Sig-70_X6"/>
    <property type="match status" value="1"/>
</dbReference>
<dbReference type="Pfam" id="PF07638">
    <property type="entry name" value="Sigma70_ECF"/>
    <property type="match status" value="1"/>
</dbReference>
<evidence type="ECO:0000313" key="6">
    <source>
        <dbReference type="Proteomes" id="UP000316921"/>
    </source>
</evidence>
<evidence type="ECO:0000313" key="5">
    <source>
        <dbReference type="EMBL" id="QDU68198.1"/>
    </source>
</evidence>
<dbReference type="GO" id="GO:0016987">
    <property type="term" value="F:sigma factor activity"/>
    <property type="evidence" value="ECO:0007669"/>
    <property type="project" value="UniProtKB-KW"/>
</dbReference>
<gene>
    <name evidence="5" type="ORF">Pla133_32920</name>
</gene>
<keyword evidence="3" id="KW-0804">Transcription</keyword>
<dbReference type="SUPFAM" id="SSF88659">
    <property type="entry name" value="Sigma3 and sigma4 domains of RNA polymerase sigma factors"/>
    <property type="match status" value="1"/>
</dbReference>
<keyword evidence="1" id="KW-0805">Transcription regulation</keyword>
<name>A0A518BMI8_9BACT</name>
<dbReference type="InterPro" id="IPR014284">
    <property type="entry name" value="RNA_pol_sigma-70_dom"/>
</dbReference>
<keyword evidence="6" id="KW-1185">Reference proteome</keyword>
<reference evidence="5 6" key="1">
    <citation type="submission" date="2019-02" db="EMBL/GenBank/DDBJ databases">
        <title>Deep-cultivation of Planctomycetes and their phenomic and genomic characterization uncovers novel biology.</title>
        <authorList>
            <person name="Wiegand S."/>
            <person name="Jogler M."/>
            <person name="Boedeker C."/>
            <person name="Pinto D."/>
            <person name="Vollmers J."/>
            <person name="Rivas-Marin E."/>
            <person name="Kohn T."/>
            <person name="Peeters S.H."/>
            <person name="Heuer A."/>
            <person name="Rast P."/>
            <person name="Oberbeckmann S."/>
            <person name="Bunk B."/>
            <person name="Jeske O."/>
            <person name="Meyerdierks A."/>
            <person name="Storesund J.E."/>
            <person name="Kallscheuer N."/>
            <person name="Luecker S."/>
            <person name="Lage O.M."/>
            <person name="Pohl T."/>
            <person name="Merkel B.J."/>
            <person name="Hornburger P."/>
            <person name="Mueller R.-W."/>
            <person name="Bruemmer F."/>
            <person name="Labrenz M."/>
            <person name="Spormann A.M."/>
            <person name="Op den Camp H."/>
            <person name="Overmann J."/>
            <person name="Amann R."/>
            <person name="Jetten M.S.M."/>
            <person name="Mascher T."/>
            <person name="Medema M.H."/>
            <person name="Devos D.P."/>
            <person name="Kaster A.-K."/>
            <person name="Ovreas L."/>
            <person name="Rohde M."/>
            <person name="Galperin M.Y."/>
            <person name="Jogler C."/>
        </authorList>
    </citation>
    <scope>NUCLEOTIDE SEQUENCE [LARGE SCALE GENOMIC DNA]</scope>
    <source>
        <strain evidence="5 6">Pla133</strain>
    </source>
</reference>
<dbReference type="InterPro" id="IPR036388">
    <property type="entry name" value="WH-like_DNA-bd_sf"/>
</dbReference>
<dbReference type="PANTHER" id="PTHR43133:SF39">
    <property type="entry name" value="SIMILAR TO RNA POLYMERASE SIGMA-E FACTOR"/>
    <property type="match status" value="1"/>
</dbReference>
<dbReference type="AlphaFoldDB" id="A0A518BMI8"/>
<sequence length="197" mass="21568">MVGSRFPGDDQPVARILNAVEEGVPEASSQLLPLVYGELRKLAAARMARLSPGQTLQATALVHEAYVRLVGRTNPGWQGRAHSFCAATRAMRGILADHLQKKGSPKRGGHLRRLDMETMAELSGDGPNGAALAVEEALQALEQVHQRKAEVVTLMFFGGLTAKEIGEVLSVSSRTVESDWRFAKAWLNRWLADREEE</sequence>
<dbReference type="GO" id="GO:0006352">
    <property type="term" value="P:DNA-templated transcription initiation"/>
    <property type="evidence" value="ECO:0007669"/>
    <property type="project" value="InterPro"/>
</dbReference>
<dbReference type="PANTHER" id="PTHR43133">
    <property type="entry name" value="RNA POLYMERASE ECF-TYPE SIGMA FACTO"/>
    <property type="match status" value="1"/>
</dbReference>
<protein>
    <submittedName>
        <fullName evidence="5">RNA polymerase sigma factor</fullName>
    </submittedName>
</protein>
<evidence type="ECO:0000256" key="3">
    <source>
        <dbReference type="ARBA" id="ARBA00023163"/>
    </source>
</evidence>
<proteinExistence type="predicted"/>
<dbReference type="InterPro" id="IPR053812">
    <property type="entry name" value="HTH_Sigma70_ECF-like"/>
</dbReference>
<dbReference type="Proteomes" id="UP000316921">
    <property type="component" value="Chromosome"/>
</dbReference>
<dbReference type="EMBL" id="CP036287">
    <property type="protein sequence ID" value="QDU68198.1"/>
    <property type="molecule type" value="Genomic_DNA"/>
</dbReference>
<evidence type="ECO:0000259" key="4">
    <source>
        <dbReference type="Pfam" id="PF07638"/>
    </source>
</evidence>
<dbReference type="Gene3D" id="1.10.10.10">
    <property type="entry name" value="Winged helix-like DNA-binding domain superfamily/Winged helix DNA-binding domain"/>
    <property type="match status" value="1"/>
</dbReference>
<dbReference type="InterPro" id="IPR039425">
    <property type="entry name" value="RNA_pol_sigma-70-like"/>
</dbReference>
<feature type="domain" description="RNA polymerase sigma-70 ECF-like HTH" evidence="4">
    <location>
        <begin position="12"/>
        <end position="191"/>
    </location>
</feature>